<dbReference type="RefSeq" id="WP_002016211.1">
    <property type="nucleotide sequence ID" value="NZ_CAKJWQ010000026.1"/>
</dbReference>
<evidence type="ECO:0000313" key="7">
    <source>
        <dbReference type="EMBL" id="OFD88265.1"/>
    </source>
</evidence>
<accession>A0A653TB07</accession>
<evidence type="ECO:0000313" key="11">
    <source>
        <dbReference type="EMBL" id="QQA15875.1"/>
    </source>
</evidence>
<feature type="transmembrane region" description="Helical" evidence="1">
    <location>
        <begin position="6"/>
        <end position="24"/>
    </location>
</feature>
<reference evidence="9 22" key="9">
    <citation type="submission" date="2016-12" db="EMBL/GenBank/DDBJ databases">
        <title>Genome Sequences of Twelve Sporeforming Bacillus Species Isolated from Foods.</title>
        <authorList>
            <person name="De Jong A."/>
            <person name="Holsappel S."/>
            <person name="Kuipers O.P."/>
        </authorList>
    </citation>
    <scope>NUCLEOTIDE SEQUENCE [LARGE SCALE GENOMIC DNA]</scope>
    <source>
        <strain evidence="9 22">S3E15</strain>
    </source>
</reference>
<evidence type="ECO:0000313" key="13">
    <source>
        <dbReference type="EMBL" id="SCB71242.1"/>
    </source>
</evidence>
<accession>J8J3T8</accession>
<evidence type="ECO:0000313" key="6">
    <source>
        <dbReference type="EMBL" id="OFD72042.1"/>
    </source>
</evidence>
<dbReference type="Proteomes" id="UP000305524">
    <property type="component" value="Unassembled WGS sequence"/>
</dbReference>
<accession>C2Q3L8</accession>
<dbReference type="EMBL" id="LXLT01000067">
    <property type="protein sequence ID" value="OFD72042.1"/>
    <property type="molecule type" value="Genomic_DNA"/>
</dbReference>
<dbReference type="EMBL" id="SZOD01000209">
    <property type="protein sequence ID" value="TKI85351.1"/>
    <property type="molecule type" value="Genomic_DNA"/>
</dbReference>
<accession>C2Y1Z3</accession>
<accession>A0A084IWB1</accession>
<name>A0A084IWB1_BACMY</name>
<reference evidence="15 27" key="14">
    <citation type="submission" date="2019-10" db="EMBL/GenBank/DDBJ databases">
        <authorList>
            <person name="Karimi E."/>
        </authorList>
    </citation>
    <scope>NUCLEOTIDE SEQUENCE [LARGE SCALE GENOMIC DNA]</scope>
    <source>
        <strain evidence="15">Bacillus sp. 71</strain>
    </source>
</reference>
<dbReference type="Proteomes" id="UP000596196">
    <property type="component" value="Chromosome"/>
</dbReference>
<evidence type="ECO:0000313" key="23">
    <source>
        <dbReference type="Proteomes" id="UP000195696"/>
    </source>
</evidence>
<dbReference type="Proteomes" id="UP000194131">
    <property type="component" value="Unassembled WGS sequence"/>
</dbReference>
<evidence type="ECO:0000313" key="24">
    <source>
        <dbReference type="Proteomes" id="UP000236165"/>
    </source>
</evidence>
<evidence type="ECO:0000313" key="2">
    <source>
        <dbReference type="EMBL" id="ARJ24848.1"/>
    </source>
</evidence>
<dbReference type="EMBL" id="MKZQ01000047">
    <property type="protein sequence ID" value="PJN69268.1"/>
    <property type="molecule type" value="Genomic_DNA"/>
</dbReference>
<evidence type="ECO:0000313" key="15">
    <source>
        <dbReference type="EMBL" id="VXB78435.1"/>
    </source>
</evidence>
<evidence type="ECO:0000313" key="28">
    <source>
        <dbReference type="Proteomes" id="UP000596196"/>
    </source>
</evidence>
<dbReference type="EMBL" id="CABWMC010000004">
    <property type="protein sequence ID" value="VXB78435.1"/>
    <property type="molecule type" value="Genomic_DNA"/>
</dbReference>
<keyword evidence="1" id="KW-0472">Membrane</keyword>
<keyword evidence="1" id="KW-1133">Transmembrane helix</keyword>
<evidence type="ECO:0000313" key="3">
    <source>
        <dbReference type="EMBL" id="EEL68068.1"/>
    </source>
</evidence>
<reference evidence="11 28" key="15">
    <citation type="submission" date="2020-12" db="EMBL/GenBank/DDBJ databases">
        <title>FDA dAtabase for Regulatory Grade micrObial Sequences (FDA-ARGOS): Supporting development and validation of Infectious Disease Dx tests.</title>
        <authorList>
            <person name="Nelson B."/>
            <person name="Plummer A."/>
            <person name="Tallon L."/>
            <person name="Sadzewicz L."/>
            <person name="Zhao X."/>
            <person name="Boylan J."/>
            <person name="Ott S."/>
            <person name="Bowen H."/>
            <person name="Vavikolanu K."/>
            <person name="Mehta A."/>
            <person name="Aluvathingal J."/>
            <person name="Nadendla S."/>
            <person name="Myers T."/>
            <person name="Yan Y."/>
            <person name="Sichtig H."/>
        </authorList>
    </citation>
    <scope>NUCLEOTIDE SEQUENCE [LARGE SCALE GENOMIC DNA]</scope>
    <source>
        <strain evidence="11 28">FDAARGOS_924</strain>
    </source>
</reference>
<evidence type="ECO:0000313" key="26">
    <source>
        <dbReference type="Proteomes" id="UP000305524"/>
    </source>
</evidence>
<evidence type="ECO:0000313" key="17">
    <source>
        <dbReference type="Proteomes" id="UP000065797"/>
    </source>
</evidence>
<dbReference type="EMBL" id="CP020743">
    <property type="protein sequence ID" value="ARJ24848.1"/>
    <property type="molecule type" value="Genomic_DNA"/>
</dbReference>
<reference evidence="10 24" key="8">
    <citation type="submission" date="2016-10" db="EMBL/GenBank/DDBJ databases">
        <title>Genome Sequence of Bacillus weihenstephanensis GM6LP.</title>
        <authorList>
            <person name="Poehlein A."/>
            <person name="Wemheuer F."/>
            <person name="Hollensteiner J."/>
            <person name="Wemheuer B."/>
        </authorList>
    </citation>
    <scope>NUCLEOTIDE SEQUENCE [LARGE SCALE GENOMIC DNA]</scope>
    <source>
        <strain evidence="10 24">GM6LP</strain>
    </source>
</reference>
<dbReference type="GO" id="GO:0005524">
    <property type="term" value="F:ATP binding"/>
    <property type="evidence" value="ECO:0007669"/>
    <property type="project" value="UniProtKB-KW"/>
</dbReference>
<evidence type="ECO:0000313" key="20">
    <source>
        <dbReference type="Proteomes" id="UP000190696"/>
    </source>
</evidence>
<reference evidence="13" key="7">
    <citation type="submission" date="2016-08" db="EMBL/GenBank/DDBJ databases">
        <authorList>
            <person name="Loux V."/>
            <person name="Rue O."/>
        </authorList>
    </citation>
    <scope>NUCLEOTIDE SEQUENCE</scope>
    <source>
        <strain evidence="13">SDA_GO95</strain>
    </source>
</reference>
<dbReference type="Proteomes" id="UP000256530">
    <property type="component" value="Unassembled WGS sequence"/>
</dbReference>
<dbReference type="Proteomes" id="UP000065797">
    <property type="component" value="Unassembled WGS sequence"/>
</dbReference>
<dbReference type="Proteomes" id="UP000175835">
    <property type="component" value="Unassembled WGS sequence"/>
</dbReference>
<gene>
    <name evidence="5" type="ORF">AWW70_05250</name>
    <name evidence="2" type="ORF">B7492_28335</name>
    <name evidence="15" type="ORF">BACI71_120382</name>
    <name evidence="10" type="ORF">BACWE_39420</name>
    <name evidence="3" type="ORF">bcere0026_49880</name>
    <name evidence="8" type="ORF">BW900_13105</name>
    <name evidence="13" type="ORF">BWGO95_05469</name>
    <name evidence="7" type="ORF">BWGOE11_53650</name>
    <name evidence="6" type="ORF">BWGOE8_53140</name>
    <name evidence="12" type="ORF">DET55_101222</name>
    <name evidence="14" type="ORF">FC701_10495</name>
    <name evidence="11" type="ORF">I6G81_26540</name>
    <name evidence="4" type="ORF">III_00263</name>
    <name evidence="9" type="ORF">S3E15_05103</name>
</gene>
<keyword evidence="28" id="KW-1185">Reference proteome</keyword>
<dbReference type="EMBL" id="CP065877">
    <property type="protein sequence ID" value="QQA15875.1"/>
    <property type="molecule type" value="Genomic_DNA"/>
</dbReference>
<dbReference type="Proteomes" id="UP000437562">
    <property type="component" value="Unassembled WGS sequence"/>
</dbReference>
<dbReference type="HOGENOM" id="CLU_3304335_0_0_9"/>
<evidence type="ECO:0000313" key="25">
    <source>
        <dbReference type="Proteomes" id="UP000256530"/>
    </source>
</evidence>
<reference evidence="5" key="4">
    <citation type="submission" date="2016-01" db="EMBL/GenBank/DDBJ databases">
        <authorList>
            <person name="Van Zyl L.J."/>
            <person name="Matobola R."/>
            <person name="Klein T."/>
            <person name="Biteghe F.A."/>
            <person name="Kirby B."/>
            <person name="Trindade M.I."/>
        </authorList>
    </citation>
    <scope>NUCLEOTIDE SEQUENCE</scope>
    <source>
        <strain evidence="5">PE8-15</strain>
    </source>
</reference>
<dbReference type="GeneID" id="66265163"/>
<dbReference type="EMBL" id="LXLX01000050">
    <property type="protein sequence ID" value="OFD88265.1"/>
    <property type="molecule type" value="Genomic_DNA"/>
</dbReference>
<dbReference type="EMBL" id="QTTY01000001">
    <property type="protein sequence ID" value="REF41485.1"/>
    <property type="molecule type" value="Genomic_DNA"/>
</dbReference>
<dbReference type="Proteomes" id="UP000190696">
    <property type="component" value="Unassembled WGS sequence"/>
</dbReference>
<reference evidence="12 25" key="12">
    <citation type="submission" date="2018-08" db="EMBL/GenBank/DDBJ databases">
        <title>Freshwater and sediment microbial communities from various areas in North America, analyzing microbe dynamics in response to fracking.</title>
        <authorList>
            <person name="Lamendella R."/>
        </authorList>
    </citation>
    <scope>NUCLEOTIDE SEQUENCE [LARGE SCALE GENOMIC DNA]</scope>
    <source>
        <strain evidence="12 25">DB-1</strain>
    </source>
</reference>
<dbReference type="PATRIC" id="fig|86662.17.peg.4521"/>
<evidence type="ECO:0000256" key="1">
    <source>
        <dbReference type="SAM" id="Phobius"/>
    </source>
</evidence>
<dbReference type="Proteomes" id="UP000195696">
    <property type="component" value="Unassembled WGS sequence"/>
</dbReference>
<accession>A0A0B5SAC3</accession>
<reference evidence="8 20" key="10">
    <citation type="submission" date="2017-01" db="EMBL/GenBank/DDBJ databases">
        <title>Bacillus cereus isolates.</title>
        <authorList>
            <person name="Beno S.M."/>
        </authorList>
    </citation>
    <scope>NUCLEOTIDE SEQUENCE [LARGE SCALE GENOMIC DNA]</scope>
    <source>
        <strain evidence="8 20">FSL W7-1108</strain>
    </source>
</reference>
<evidence type="ECO:0000313" key="14">
    <source>
        <dbReference type="EMBL" id="TKI85351.1"/>
    </source>
</evidence>
<dbReference type="Proteomes" id="UP000001753">
    <property type="component" value="Chromosome"/>
</dbReference>
<evidence type="ECO:0000313" key="19">
    <source>
        <dbReference type="Proteomes" id="UP000175835"/>
    </source>
</evidence>
<dbReference type="AlphaFoldDB" id="A0A084IWB1"/>
<proteinExistence type="predicted"/>
<evidence type="ECO:0000313" key="8">
    <source>
        <dbReference type="EMBL" id="OOR06343.1"/>
    </source>
</evidence>
<dbReference type="KEGG" id="bmyo:BG05_722"/>
<evidence type="ECO:0000313" key="12">
    <source>
        <dbReference type="EMBL" id="REF41485.1"/>
    </source>
</evidence>
<reference evidence="18 19" key="5">
    <citation type="submission" date="2016-05" db="EMBL/GenBank/DDBJ databases">
        <title>Bacillus thuringiensis and Bacillus weihenstephanensis as novel biocontrol agents of wilt causing Verticillium species.</title>
        <authorList>
            <person name="Hollensteiner J."/>
            <person name="Wemheuer F."/>
            <person name="Harting R."/>
            <person name="Kolarzyk A."/>
            <person name="Diaz-Valerio S."/>
            <person name="Poehlein A."/>
            <person name="Brzuszkiewicz E."/>
            <person name="Nesemann K."/>
            <person name="Braus-Stromeyer S."/>
            <person name="Braus G."/>
            <person name="Daniel R."/>
            <person name="Liesegang H."/>
        </authorList>
    </citation>
    <scope>NUCLEOTIDE SEQUENCE [LARGE SCALE GENOMIC DNA]</scope>
    <source>
        <strain evidence="7 19">GOE11</strain>
        <strain evidence="6 18">GOE8</strain>
    </source>
</reference>
<evidence type="ECO:0000313" key="18">
    <source>
        <dbReference type="Proteomes" id="UP000175706"/>
    </source>
</evidence>
<dbReference type="PATRIC" id="fig|1405.14.peg.3026"/>
<dbReference type="EMBL" id="ACMP01000138">
    <property type="protein sequence ID" value="EEL68068.1"/>
    <property type="molecule type" value="Genomic_DNA"/>
</dbReference>
<reference evidence="3" key="1">
    <citation type="journal article" date="2012" name="Genome Res.">
        <title>Genomic characterization of the Bacillus cereus sensu lato species: Backdrop to the evolution of Bacillus anthracis.</title>
        <authorList>
            <person name="Zwick M.E."/>
            <person name="Joseph S.J."/>
            <person name="Didelot X."/>
            <person name="Chen P.E."/>
            <person name="Bishop-Lilly K.A."/>
            <person name="Stewart A.C."/>
            <person name="Willner K."/>
            <person name="Nolan N."/>
            <person name="Lentz S."/>
            <person name="Thomason M.K."/>
            <person name="Sozhamannan S."/>
            <person name="Mateczun A.J."/>
            <person name="Du L."/>
            <person name="Read T.D."/>
        </authorList>
    </citation>
    <scope>NUCLEOTIDE SEQUENCE [LARGE SCALE GENOMIC DNA]</scope>
    <source>
        <strain evidence="3">AH603</strain>
    </source>
</reference>
<dbReference type="Proteomes" id="UP000192932">
    <property type="component" value="Chromosome"/>
</dbReference>
<dbReference type="Proteomes" id="UP000006976">
    <property type="component" value="Unassembled WGS sequence"/>
</dbReference>
<dbReference type="EMBL" id="LRPH01000027">
    <property type="protein sequence ID" value="KWU67276.1"/>
    <property type="molecule type" value="Genomic_DNA"/>
</dbReference>
<dbReference type="EMBL" id="MRWU01000006">
    <property type="protein sequence ID" value="OSX92927.1"/>
    <property type="molecule type" value="Genomic_DNA"/>
</dbReference>
<reference evidence="14 26" key="13">
    <citation type="journal article" date="2019" name="Environ. Microbiol.">
        <title>An active ?-lactamase is a part of an orchestrated cell wall stress resistance network of Bacillus subtilis and related rhizosphere species.</title>
        <authorList>
            <person name="Bucher T."/>
            <person name="Keren-Paz A."/>
            <person name="Hausser J."/>
            <person name="Olender T."/>
            <person name="Cytryn E."/>
            <person name="Kolodkin-Gal I."/>
        </authorList>
    </citation>
    <scope>NUCLEOTIDE SEQUENCE [LARGE SCALE GENOMIC DNA]</scope>
    <source>
        <strain evidence="14 26">I186</strain>
    </source>
</reference>
<evidence type="ECO:0000313" key="4">
    <source>
        <dbReference type="EMBL" id="EJR45425.1"/>
    </source>
</evidence>
<dbReference type="EMBL" id="MUAI01000008">
    <property type="protein sequence ID" value="OOR06343.1"/>
    <property type="molecule type" value="Genomic_DNA"/>
</dbReference>
<reference evidence="23" key="6">
    <citation type="submission" date="2016-08" db="EMBL/GenBank/DDBJ databases">
        <authorList>
            <person name="Seilhamer J.J."/>
        </authorList>
    </citation>
    <scope>NUCLEOTIDE SEQUENCE [LARGE SCALE GENOMIC DNA]</scope>
    <source>
        <strain evidence="23">SDA_GO95</strain>
    </source>
</reference>
<organism evidence="3">
    <name type="scientific">Bacillus mycoides</name>
    <dbReference type="NCBI Taxonomy" id="1405"/>
    <lineage>
        <taxon>Bacteria</taxon>
        <taxon>Bacillati</taxon>
        <taxon>Bacillota</taxon>
        <taxon>Bacilli</taxon>
        <taxon>Bacillales</taxon>
        <taxon>Bacillaceae</taxon>
        <taxon>Bacillus</taxon>
        <taxon>Bacillus cereus group</taxon>
    </lineage>
</organism>
<reference evidence="2 21" key="11">
    <citation type="submission" date="2017-04" db="EMBL/GenBank/DDBJ databases">
        <title>The Characteristic of a Fine Plant Growth-Promoting Rhizobacteria Bacillus mycoides Gnyt1 and its Whole Genome Sequencing Analysis.</title>
        <authorList>
            <person name="Li J.H."/>
            <person name="Yao T."/>
        </authorList>
    </citation>
    <scope>NUCLEOTIDE SEQUENCE [LARGE SCALE GENOMIC DNA]</scope>
    <source>
        <strain evidence="2 21">Gnyt1</strain>
    </source>
</reference>
<dbReference type="EMBL" id="FMAK01000061">
    <property type="protein sequence ID" value="SCB71242.1"/>
    <property type="molecule type" value="Genomic_DNA"/>
</dbReference>
<dbReference type="Proteomes" id="UP000175706">
    <property type="component" value="Unassembled WGS sequence"/>
</dbReference>
<evidence type="ECO:0000313" key="10">
    <source>
        <dbReference type="EMBL" id="PJN69268.1"/>
    </source>
</evidence>
<evidence type="ECO:0000313" key="22">
    <source>
        <dbReference type="Proteomes" id="UP000194131"/>
    </source>
</evidence>
<evidence type="ECO:0000313" key="9">
    <source>
        <dbReference type="EMBL" id="OSX92927.1"/>
    </source>
</evidence>
<evidence type="ECO:0000313" key="5">
    <source>
        <dbReference type="EMBL" id="KWU67276.1"/>
    </source>
</evidence>
<sequence length="44" mass="5246">MSFLSVLSIAIILLFVLFALYYYIAGKKEVPHHQLLEEEYEREE</sequence>
<evidence type="ECO:0000313" key="27">
    <source>
        <dbReference type="Proteomes" id="UP000437562"/>
    </source>
</evidence>
<keyword evidence="2" id="KW-0067">ATP-binding</keyword>
<protein>
    <submittedName>
        <fullName evidence="2">ABC transporter ATP-binding protein</fullName>
    </submittedName>
</protein>
<keyword evidence="2" id="KW-0547">Nucleotide-binding</keyword>
<keyword evidence="1" id="KW-0812">Transmembrane</keyword>
<dbReference type="KEGG" id="bww:bwei_4504"/>
<evidence type="ECO:0000313" key="16">
    <source>
        <dbReference type="Proteomes" id="UP000006976"/>
    </source>
</evidence>
<reference evidence="17" key="3">
    <citation type="submission" date="2016-01" db="EMBL/GenBank/DDBJ databases">
        <authorList>
            <person name="McClelland M."/>
            <person name="Jain A."/>
            <person name="Saraogi P."/>
            <person name="Mendelson R."/>
            <person name="Westerman R."/>
            <person name="SanMiguel P."/>
            <person name="Csonka L."/>
        </authorList>
    </citation>
    <scope>NUCLEOTIDE SEQUENCE [LARGE SCALE GENOMIC DNA]</scope>
    <source>
        <strain evidence="17">PE8-15</strain>
    </source>
</reference>
<reference evidence="4 16" key="2">
    <citation type="submission" date="2012-04" db="EMBL/GenBank/DDBJ databases">
        <title>The Genome Sequence of Bacillus cereus VD078.</title>
        <authorList>
            <consortium name="The Broad Institute Genome Sequencing Platform"/>
            <consortium name="The Broad Institute Genome Sequencing Center for Infectious Disease"/>
            <person name="Feldgarden M."/>
            <person name="Van der Auwera G.A."/>
            <person name="Mahillon J."/>
            <person name="Duprez V."/>
            <person name="Timmery S."/>
            <person name="Mattelet C."/>
            <person name="Dierick K."/>
            <person name="Sun M."/>
            <person name="Yu Z."/>
            <person name="Zhu L."/>
            <person name="Hu X."/>
            <person name="Shank E.B."/>
            <person name="Swiecicka I."/>
            <person name="Hansen B.M."/>
            <person name="Andrup L."/>
            <person name="Young S.K."/>
            <person name="Zeng Q."/>
            <person name="Gargeya S."/>
            <person name="Fitzgerald M."/>
            <person name="Haas B."/>
            <person name="Abouelleil A."/>
            <person name="Alvarado L."/>
            <person name="Arachchi H.M."/>
            <person name="Berlin A."/>
            <person name="Chapman S.B."/>
            <person name="Goldberg J."/>
            <person name="Griggs A."/>
            <person name="Gujja S."/>
            <person name="Hansen M."/>
            <person name="Howarth C."/>
            <person name="Imamovic A."/>
            <person name="Larimer J."/>
            <person name="McCowen C."/>
            <person name="Montmayeur A."/>
            <person name="Murphy C."/>
            <person name="Neiman D."/>
            <person name="Pearson M."/>
            <person name="Priest M."/>
            <person name="Roberts A."/>
            <person name="Saif S."/>
            <person name="Shea T."/>
            <person name="Sisk P."/>
            <person name="Sykes S."/>
            <person name="Wortman J."/>
            <person name="Nusbaum C."/>
            <person name="Birren B."/>
        </authorList>
    </citation>
    <scope>NUCLEOTIDE SEQUENCE [LARGE SCALE GENOMIC DNA]</scope>
    <source>
        <strain evidence="4 16">VD078</strain>
    </source>
</reference>
<evidence type="ECO:0000313" key="21">
    <source>
        <dbReference type="Proteomes" id="UP000192932"/>
    </source>
</evidence>
<dbReference type="Proteomes" id="UP000236165">
    <property type="component" value="Unassembled WGS sequence"/>
</dbReference>
<dbReference type="EMBL" id="AHEV01000003">
    <property type="protein sequence ID" value="EJR45425.1"/>
    <property type="molecule type" value="Genomic_DNA"/>
</dbReference>